<proteinExistence type="predicted"/>
<protein>
    <submittedName>
        <fullName evidence="1">Uncharacterized protein</fullName>
    </submittedName>
</protein>
<name>A0A1J5P6V2_9ZZZZ</name>
<dbReference type="EMBL" id="MLJW01006257">
    <property type="protein sequence ID" value="OIQ66934.1"/>
    <property type="molecule type" value="Genomic_DNA"/>
</dbReference>
<organism evidence="1">
    <name type="scientific">mine drainage metagenome</name>
    <dbReference type="NCBI Taxonomy" id="410659"/>
    <lineage>
        <taxon>unclassified sequences</taxon>
        <taxon>metagenomes</taxon>
        <taxon>ecological metagenomes</taxon>
    </lineage>
</organism>
<comment type="caution">
    <text evidence="1">The sequence shown here is derived from an EMBL/GenBank/DDBJ whole genome shotgun (WGS) entry which is preliminary data.</text>
</comment>
<evidence type="ECO:0000313" key="1">
    <source>
        <dbReference type="EMBL" id="OIQ66934.1"/>
    </source>
</evidence>
<accession>A0A1J5P6V2</accession>
<dbReference type="AlphaFoldDB" id="A0A1J5P6V2"/>
<gene>
    <name evidence="1" type="ORF">GALL_514950</name>
</gene>
<reference evidence="1" key="1">
    <citation type="submission" date="2016-10" db="EMBL/GenBank/DDBJ databases">
        <title>Sequence of Gallionella enrichment culture.</title>
        <authorList>
            <person name="Poehlein A."/>
            <person name="Muehling M."/>
            <person name="Daniel R."/>
        </authorList>
    </citation>
    <scope>NUCLEOTIDE SEQUENCE</scope>
</reference>
<sequence>MQLKVYEEAEKSFDSIFLILDVGGLDPKLDRILELKNERVSNSERTPEIVVVDAKRKPSASKR</sequence>